<dbReference type="Pfam" id="PF17042">
    <property type="entry name" value="NBD_C"/>
    <property type="match status" value="1"/>
</dbReference>
<reference evidence="9 10" key="1">
    <citation type="submission" date="2020-01" db="EMBL/GenBank/DDBJ databases">
        <title>Anaeroalcalibacter tamaniensis gen. nov., sp. nov., moderately halophilic strictly anaerobic fermenter bacterium from mud volcano of Taman peninsula.</title>
        <authorList>
            <person name="Frolova A."/>
            <person name="Merkel A.Y."/>
            <person name="Slobodkin A.I."/>
        </authorList>
    </citation>
    <scope>NUCLEOTIDE SEQUENCE [LARGE SCALE GENOMIC DNA]</scope>
    <source>
        <strain evidence="9 10">F-3ap</strain>
    </source>
</reference>
<evidence type="ECO:0000256" key="6">
    <source>
        <dbReference type="ARBA" id="ARBA00023277"/>
    </source>
</evidence>
<dbReference type="AlphaFoldDB" id="A0A7X5KLB6"/>
<evidence type="ECO:0000256" key="2">
    <source>
        <dbReference type="ARBA" id="ARBA00022679"/>
    </source>
</evidence>
<dbReference type="InterPro" id="IPR042213">
    <property type="entry name" value="NBD_C_sf"/>
</dbReference>
<dbReference type="Proteomes" id="UP000461585">
    <property type="component" value="Unassembled WGS sequence"/>
</dbReference>
<keyword evidence="3" id="KW-0547">Nucleotide-binding</keyword>
<accession>A0A7X5KLB6</accession>
<dbReference type="SUPFAM" id="SSF142764">
    <property type="entry name" value="YgbK-like"/>
    <property type="match status" value="1"/>
</dbReference>
<evidence type="ECO:0000313" key="9">
    <source>
        <dbReference type="EMBL" id="NDL66661.1"/>
    </source>
</evidence>
<sequence length="424" mass="46076">MVKLLIIADDFTGALDTGVQFAIQGIGAKVLTDIGYDFSGMDEDAEVLVINTETRHTSPKEAYRIVRDLSERALGAGVAHIYKKTDSAMRGNVGSELRAVLDASKQSELPFVPAFPEMNRTTDEGNLYIDGIPVNESVFGSDPFSPVASAHIPVIIQENTDVKVSIFNKLKNLIRPNKHICVYDAATDDDLQEIADKLKDENRLTISAGCAGFAKVLPETLGLATKEIQKVEGAGRFLIACGSVNPITKRQIEHAVQNGIKRVNLTPPQKLDGNYFSTEEGEAFLEELKTLYAEEKVLIIDTNDVGDLDATKSYAGEKGYDINGIREQISKNLGHAVKLLLDAAEDSIVLITGGDSLLGYMKQIGCEEIIPLYELAPGTVLSYYINEGKKRHIISKSGGFGREDLLVSLASNLLTKENEVEGNG</sequence>
<dbReference type="InterPro" id="IPR037051">
    <property type="entry name" value="4-carb_acid_sugar_kinase_N_sf"/>
</dbReference>
<evidence type="ECO:0000259" key="8">
    <source>
        <dbReference type="Pfam" id="PF17042"/>
    </source>
</evidence>
<dbReference type="InterPro" id="IPR031475">
    <property type="entry name" value="NBD_C"/>
</dbReference>
<evidence type="ECO:0000256" key="4">
    <source>
        <dbReference type="ARBA" id="ARBA00022777"/>
    </source>
</evidence>
<dbReference type="GO" id="GO:0005524">
    <property type="term" value="F:ATP binding"/>
    <property type="evidence" value="ECO:0007669"/>
    <property type="project" value="UniProtKB-KW"/>
</dbReference>
<dbReference type="InterPro" id="IPR010737">
    <property type="entry name" value="4-carb_acid_sugar_kinase_N"/>
</dbReference>
<dbReference type="Gene3D" id="3.40.980.20">
    <property type="entry name" value="Four-carbon acid sugar kinase, nucleotide binding domain"/>
    <property type="match status" value="1"/>
</dbReference>
<dbReference type="RefSeq" id="WP_162369384.1">
    <property type="nucleotide sequence ID" value="NZ_JAAEEH010000004.1"/>
</dbReference>
<keyword evidence="6" id="KW-0119">Carbohydrate metabolism</keyword>
<keyword evidence="4 9" id="KW-0418">Kinase</keyword>
<evidence type="ECO:0000256" key="3">
    <source>
        <dbReference type="ARBA" id="ARBA00022741"/>
    </source>
</evidence>
<evidence type="ECO:0000256" key="5">
    <source>
        <dbReference type="ARBA" id="ARBA00022840"/>
    </source>
</evidence>
<keyword evidence="2" id="KW-0808">Transferase</keyword>
<evidence type="ECO:0000259" key="7">
    <source>
        <dbReference type="Pfam" id="PF07005"/>
    </source>
</evidence>
<keyword evidence="5" id="KW-0067">ATP-binding</keyword>
<dbReference type="Gene3D" id="3.40.50.10840">
    <property type="entry name" value="Putative sugar-binding, N-terminal domain"/>
    <property type="match status" value="1"/>
</dbReference>
<dbReference type="GO" id="GO:0016301">
    <property type="term" value="F:kinase activity"/>
    <property type="evidence" value="ECO:0007669"/>
    <property type="project" value="UniProtKB-KW"/>
</dbReference>
<comment type="caution">
    <text evidence="9">The sequence shown here is derived from an EMBL/GenBank/DDBJ whole genome shotgun (WGS) entry which is preliminary data.</text>
</comment>
<comment type="similarity">
    <text evidence="1">Belongs to the four-carbon acid sugar kinase family.</text>
</comment>
<feature type="domain" description="Four-carbon acid sugar kinase nucleotide binding" evidence="8">
    <location>
        <begin position="238"/>
        <end position="406"/>
    </location>
</feature>
<keyword evidence="10" id="KW-1185">Reference proteome</keyword>
<proteinExistence type="inferred from homology"/>
<gene>
    <name evidence="9" type="ORF">GXN74_02715</name>
</gene>
<dbReference type="EMBL" id="JAAEEH010000004">
    <property type="protein sequence ID" value="NDL66661.1"/>
    <property type="molecule type" value="Genomic_DNA"/>
</dbReference>
<protein>
    <submittedName>
        <fullName evidence="9">Four-carbon acid sugar kinase family protein</fullName>
    </submittedName>
</protein>
<organism evidence="9 10">
    <name type="scientific">Anaerotalea alkaliphila</name>
    <dbReference type="NCBI Taxonomy" id="2662126"/>
    <lineage>
        <taxon>Bacteria</taxon>
        <taxon>Bacillati</taxon>
        <taxon>Bacillota</taxon>
        <taxon>Clostridia</taxon>
        <taxon>Eubacteriales</taxon>
        <taxon>Anaerotalea</taxon>
    </lineage>
</organism>
<feature type="domain" description="Four-carbon acid sugar kinase N-terminal" evidence="7">
    <location>
        <begin position="4"/>
        <end position="216"/>
    </location>
</feature>
<evidence type="ECO:0000256" key="1">
    <source>
        <dbReference type="ARBA" id="ARBA00005715"/>
    </source>
</evidence>
<dbReference type="Pfam" id="PF07005">
    <property type="entry name" value="SBD_N"/>
    <property type="match status" value="1"/>
</dbReference>
<evidence type="ECO:0000313" key="10">
    <source>
        <dbReference type="Proteomes" id="UP000461585"/>
    </source>
</evidence>
<name>A0A7X5KLB6_9FIRM</name>